<name>A0A5E4LWI0_9ARCH</name>
<dbReference type="Proteomes" id="UP000789941">
    <property type="component" value="Unassembled WGS sequence"/>
</dbReference>
<dbReference type="AlphaFoldDB" id="A0A5E4LWI0"/>
<dbReference type="EMBL" id="CABMJJ010000009">
    <property type="protein sequence ID" value="VVC04206.1"/>
    <property type="molecule type" value="Genomic_DNA"/>
</dbReference>
<comment type="caution">
    <text evidence="1">The sequence shown here is derived from an EMBL/GenBank/DDBJ whole genome shotgun (WGS) entry which is preliminary data.</text>
</comment>
<gene>
    <name evidence="1" type="ORF">LFW2832_00799</name>
</gene>
<sequence length="90" mass="10243">MNDVRTAVLRKLAKHGYWGNRHTAFENLHKGFPSHFGNEVKKTATKLIKENFLIPKPTSYGLHVSLNPRMKEIIEKIIGTAEGQNSETKK</sequence>
<accession>A0A5E4LWI0</accession>
<reference evidence="1 2" key="1">
    <citation type="submission" date="2019-08" db="EMBL/GenBank/DDBJ databases">
        <authorList>
            <person name="Vazquez-Campos X."/>
        </authorList>
    </citation>
    <scope>NUCLEOTIDE SEQUENCE [LARGE SCALE GENOMIC DNA]</scope>
    <source>
        <strain evidence="1">LFW-283_2</strain>
    </source>
</reference>
<protein>
    <submittedName>
        <fullName evidence="1">Uncharacterized protein</fullName>
    </submittedName>
</protein>
<evidence type="ECO:0000313" key="2">
    <source>
        <dbReference type="Proteomes" id="UP000789941"/>
    </source>
</evidence>
<evidence type="ECO:0000313" key="1">
    <source>
        <dbReference type="EMBL" id="VVC04206.1"/>
    </source>
</evidence>
<proteinExistence type="predicted"/>
<organism evidence="1 2">
    <name type="scientific">Candidatus Bilamarchaeum dharawalense</name>
    <dbReference type="NCBI Taxonomy" id="2885759"/>
    <lineage>
        <taxon>Archaea</taxon>
        <taxon>Candidatus Micrarchaeota</taxon>
        <taxon>Candidatus Micrarchaeia</taxon>
        <taxon>Candidatus Anstonellales</taxon>
        <taxon>Candidatus Bilamarchaeaceae</taxon>
        <taxon>Candidatus Bilamarchaeum</taxon>
    </lineage>
</organism>